<evidence type="ECO:0000313" key="2">
    <source>
        <dbReference type="EMBL" id="CAB4714667.1"/>
    </source>
</evidence>
<accession>A0A6J6QTI5</accession>
<organism evidence="2">
    <name type="scientific">freshwater metagenome</name>
    <dbReference type="NCBI Taxonomy" id="449393"/>
    <lineage>
        <taxon>unclassified sequences</taxon>
        <taxon>metagenomes</taxon>
        <taxon>ecological metagenomes</taxon>
    </lineage>
</organism>
<dbReference type="EMBL" id="CAEZYE010000051">
    <property type="protein sequence ID" value="CAB4714667.1"/>
    <property type="molecule type" value="Genomic_DNA"/>
</dbReference>
<proteinExistence type="predicted"/>
<protein>
    <submittedName>
        <fullName evidence="2">Unannotated protein</fullName>
    </submittedName>
</protein>
<dbReference type="AlphaFoldDB" id="A0A6J6QTI5"/>
<name>A0A6J6QTI5_9ZZZZ</name>
<keyword evidence="1" id="KW-0812">Transmembrane</keyword>
<evidence type="ECO:0000256" key="1">
    <source>
        <dbReference type="SAM" id="Phobius"/>
    </source>
</evidence>
<feature type="transmembrane region" description="Helical" evidence="1">
    <location>
        <begin position="6"/>
        <end position="25"/>
    </location>
</feature>
<keyword evidence="1" id="KW-1133">Transmembrane helix</keyword>
<sequence>MNLALIVRITFYLLHYFLLCALIAASRADFKRFCALSYAAKSPFASAARPSAYACFALANEFASEEFVVVPPVVVPPVVPPAAVPEFPPNT</sequence>
<gene>
    <name evidence="2" type="ORF">UFOPK2655_00952</name>
</gene>
<keyword evidence="1" id="KW-0472">Membrane</keyword>
<reference evidence="2" key="1">
    <citation type="submission" date="2020-05" db="EMBL/GenBank/DDBJ databases">
        <authorList>
            <person name="Chiriac C."/>
            <person name="Salcher M."/>
            <person name="Ghai R."/>
            <person name="Kavagutti S V."/>
        </authorList>
    </citation>
    <scope>NUCLEOTIDE SEQUENCE</scope>
</reference>